<feature type="region of interest" description="Disordered" evidence="1">
    <location>
        <begin position="44"/>
        <end position="122"/>
    </location>
</feature>
<evidence type="ECO:0000256" key="1">
    <source>
        <dbReference type="SAM" id="MobiDB-lite"/>
    </source>
</evidence>
<reference evidence="3" key="1">
    <citation type="submission" date="2014-09" db="EMBL/GenBank/DDBJ databases">
        <authorList>
            <person name="Magalhaes I.L.F."/>
            <person name="Oliveira U."/>
            <person name="Santos F.R."/>
            <person name="Vidigal T.H.D.A."/>
            <person name="Brescovit A.D."/>
            <person name="Santos A.J."/>
        </authorList>
    </citation>
    <scope>NUCLEOTIDE SEQUENCE</scope>
    <source>
        <tissue evidence="3">Shoot tissue taken approximately 20 cm above the soil surface</tissue>
    </source>
</reference>
<evidence type="ECO:0000313" key="3">
    <source>
        <dbReference type="EMBL" id="JAE16119.1"/>
    </source>
</evidence>
<accession>A0A0A9FY65</accession>
<name>A0A0A9FY65_ARUDO</name>
<keyword evidence="2" id="KW-0732">Signal</keyword>
<dbReference type="EMBL" id="GBRH01181777">
    <property type="protein sequence ID" value="JAE16119.1"/>
    <property type="molecule type" value="Transcribed_RNA"/>
</dbReference>
<dbReference type="AlphaFoldDB" id="A0A0A9FY65"/>
<organism evidence="3">
    <name type="scientific">Arundo donax</name>
    <name type="common">Giant reed</name>
    <name type="synonym">Donax arundinaceus</name>
    <dbReference type="NCBI Taxonomy" id="35708"/>
    <lineage>
        <taxon>Eukaryota</taxon>
        <taxon>Viridiplantae</taxon>
        <taxon>Streptophyta</taxon>
        <taxon>Embryophyta</taxon>
        <taxon>Tracheophyta</taxon>
        <taxon>Spermatophyta</taxon>
        <taxon>Magnoliopsida</taxon>
        <taxon>Liliopsida</taxon>
        <taxon>Poales</taxon>
        <taxon>Poaceae</taxon>
        <taxon>PACMAD clade</taxon>
        <taxon>Arundinoideae</taxon>
        <taxon>Arundineae</taxon>
        <taxon>Arundo</taxon>
    </lineage>
</organism>
<sequence length="122" mass="13283">MASTTCDGALFMKCSINSGWTFFTYSRRISLRFLGRLLLVGLAVASPPEPEPGPRPEEAAPFGSAAHTRRVRRSRCGKETSNEEGKQRDCGGGEWRTLPVEEEGSRRSDGDMAAAARNGYGE</sequence>
<reference evidence="3" key="2">
    <citation type="journal article" date="2015" name="Data Brief">
        <title>Shoot transcriptome of the giant reed, Arundo donax.</title>
        <authorList>
            <person name="Barrero R.A."/>
            <person name="Guerrero F.D."/>
            <person name="Moolhuijzen P."/>
            <person name="Goolsby J.A."/>
            <person name="Tidwell J."/>
            <person name="Bellgard S.E."/>
            <person name="Bellgard M.I."/>
        </authorList>
    </citation>
    <scope>NUCLEOTIDE SEQUENCE</scope>
    <source>
        <tissue evidence="3">Shoot tissue taken approximately 20 cm above the soil surface</tissue>
    </source>
</reference>
<evidence type="ECO:0000256" key="2">
    <source>
        <dbReference type="SAM" id="SignalP"/>
    </source>
</evidence>
<proteinExistence type="predicted"/>
<feature type="chain" id="PRO_5002047570" evidence="2">
    <location>
        <begin position="46"/>
        <end position="122"/>
    </location>
</feature>
<protein>
    <submittedName>
        <fullName evidence="3">Uncharacterized protein</fullName>
    </submittedName>
</protein>
<feature type="signal peptide" evidence="2">
    <location>
        <begin position="1"/>
        <end position="45"/>
    </location>
</feature>
<feature type="compositionally biased region" description="Basic and acidic residues" evidence="1">
    <location>
        <begin position="76"/>
        <end position="91"/>
    </location>
</feature>